<feature type="compositionally biased region" description="Basic residues" evidence="1">
    <location>
        <begin position="21"/>
        <end position="31"/>
    </location>
</feature>
<name>A0A9D4K8T2_DREPO</name>
<evidence type="ECO:0000313" key="3">
    <source>
        <dbReference type="Proteomes" id="UP000828390"/>
    </source>
</evidence>
<accession>A0A9D4K8T2</accession>
<feature type="compositionally biased region" description="Basic and acidic residues" evidence="1">
    <location>
        <begin position="146"/>
        <end position="163"/>
    </location>
</feature>
<reference evidence="2" key="1">
    <citation type="journal article" date="2019" name="bioRxiv">
        <title>The Genome of the Zebra Mussel, Dreissena polymorpha: A Resource for Invasive Species Research.</title>
        <authorList>
            <person name="McCartney M.A."/>
            <person name="Auch B."/>
            <person name="Kono T."/>
            <person name="Mallez S."/>
            <person name="Zhang Y."/>
            <person name="Obille A."/>
            <person name="Becker A."/>
            <person name="Abrahante J.E."/>
            <person name="Garbe J."/>
            <person name="Badalamenti J.P."/>
            <person name="Herman A."/>
            <person name="Mangelson H."/>
            <person name="Liachko I."/>
            <person name="Sullivan S."/>
            <person name="Sone E.D."/>
            <person name="Koren S."/>
            <person name="Silverstein K.A.T."/>
            <person name="Beckman K.B."/>
            <person name="Gohl D.M."/>
        </authorList>
    </citation>
    <scope>NUCLEOTIDE SEQUENCE</scope>
    <source>
        <strain evidence="2">Duluth1</strain>
        <tissue evidence="2">Whole animal</tissue>
    </source>
</reference>
<proteinExistence type="predicted"/>
<evidence type="ECO:0000313" key="2">
    <source>
        <dbReference type="EMBL" id="KAH3835075.1"/>
    </source>
</evidence>
<keyword evidence="3" id="KW-1185">Reference proteome</keyword>
<comment type="caution">
    <text evidence="2">The sequence shown here is derived from an EMBL/GenBank/DDBJ whole genome shotgun (WGS) entry which is preliminary data.</text>
</comment>
<dbReference type="EMBL" id="JAIWYP010000004">
    <property type="protein sequence ID" value="KAH3835075.1"/>
    <property type="molecule type" value="Genomic_DNA"/>
</dbReference>
<feature type="compositionally biased region" description="Polar residues" evidence="1">
    <location>
        <begin position="95"/>
        <end position="104"/>
    </location>
</feature>
<feature type="region of interest" description="Disordered" evidence="1">
    <location>
        <begin position="62"/>
        <end position="163"/>
    </location>
</feature>
<sequence>MSLLSNDGPRRLATARETKASRKRKQAKKRNTFVSSGTVPSGILPAYRECRPCRYMEIEVTDRFSAESRPSGATACSAGRPRSKGETNGPHGSRGRQSGDQASRAQLPDYARETDPTICESRLQPPLPALRDNQPSVQASRARLPGHRDEARKTTHTVEELFI</sequence>
<gene>
    <name evidence="2" type="ORF">DPMN_108414</name>
</gene>
<protein>
    <submittedName>
        <fullName evidence="2">Uncharacterized protein</fullName>
    </submittedName>
</protein>
<organism evidence="2 3">
    <name type="scientific">Dreissena polymorpha</name>
    <name type="common">Zebra mussel</name>
    <name type="synonym">Mytilus polymorpha</name>
    <dbReference type="NCBI Taxonomy" id="45954"/>
    <lineage>
        <taxon>Eukaryota</taxon>
        <taxon>Metazoa</taxon>
        <taxon>Spiralia</taxon>
        <taxon>Lophotrochozoa</taxon>
        <taxon>Mollusca</taxon>
        <taxon>Bivalvia</taxon>
        <taxon>Autobranchia</taxon>
        <taxon>Heteroconchia</taxon>
        <taxon>Euheterodonta</taxon>
        <taxon>Imparidentia</taxon>
        <taxon>Neoheterodontei</taxon>
        <taxon>Myida</taxon>
        <taxon>Dreissenoidea</taxon>
        <taxon>Dreissenidae</taxon>
        <taxon>Dreissena</taxon>
    </lineage>
</organism>
<feature type="region of interest" description="Disordered" evidence="1">
    <location>
        <begin position="1"/>
        <end position="41"/>
    </location>
</feature>
<feature type="compositionally biased region" description="Basic and acidic residues" evidence="1">
    <location>
        <begin position="8"/>
        <end position="20"/>
    </location>
</feature>
<dbReference type="AlphaFoldDB" id="A0A9D4K8T2"/>
<dbReference type="Proteomes" id="UP000828390">
    <property type="component" value="Unassembled WGS sequence"/>
</dbReference>
<reference evidence="2" key="2">
    <citation type="submission" date="2020-11" db="EMBL/GenBank/DDBJ databases">
        <authorList>
            <person name="McCartney M.A."/>
            <person name="Auch B."/>
            <person name="Kono T."/>
            <person name="Mallez S."/>
            <person name="Becker A."/>
            <person name="Gohl D.M."/>
            <person name="Silverstein K.A.T."/>
            <person name="Koren S."/>
            <person name="Bechman K.B."/>
            <person name="Herman A."/>
            <person name="Abrahante J.E."/>
            <person name="Garbe J."/>
        </authorList>
    </citation>
    <scope>NUCLEOTIDE SEQUENCE</scope>
    <source>
        <strain evidence="2">Duluth1</strain>
        <tissue evidence="2">Whole animal</tissue>
    </source>
</reference>
<evidence type="ECO:0000256" key="1">
    <source>
        <dbReference type="SAM" id="MobiDB-lite"/>
    </source>
</evidence>